<accession>A0A2I1N9F1</accession>
<evidence type="ECO:0000313" key="1">
    <source>
        <dbReference type="EMBL" id="PKZ28998.1"/>
    </source>
</evidence>
<reference evidence="1 2" key="1">
    <citation type="submission" date="2017-12" db="EMBL/GenBank/DDBJ databases">
        <title>Phylogenetic diversity of female urinary microbiome.</title>
        <authorList>
            <person name="Thomas-White K."/>
            <person name="Wolfe A.J."/>
        </authorList>
    </citation>
    <scope>NUCLEOTIDE SEQUENCE [LARGE SCALE GENOMIC DNA]</scope>
    <source>
        <strain evidence="1 2">UMB0112</strain>
    </source>
</reference>
<organism evidence="1 2">
    <name type="scientific">Campylobacter ureolyticus</name>
    <dbReference type="NCBI Taxonomy" id="827"/>
    <lineage>
        <taxon>Bacteria</taxon>
        <taxon>Pseudomonadati</taxon>
        <taxon>Campylobacterota</taxon>
        <taxon>Epsilonproteobacteria</taxon>
        <taxon>Campylobacterales</taxon>
        <taxon>Campylobacteraceae</taxon>
        <taxon>Campylobacter</taxon>
    </lineage>
</organism>
<dbReference type="Proteomes" id="UP000234639">
    <property type="component" value="Unassembled WGS sequence"/>
</dbReference>
<dbReference type="AlphaFoldDB" id="A0A2I1N9F1"/>
<dbReference type="Gene3D" id="3.40.1390.10">
    <property type="entry name" value="MurE/MurF, N-terminal domain"/>
    <property type="match status" value="1"/>
</dbReference>
<gene>
    <name evidence="1" type="ORF">CYJ41_06090</name>
</gene>
<dbReference type="RefSeq" id="WP_101637398.1">
    <property type="nucleotide sequence ID" value="NZ_PKHU01000005.1"/>
</dbReference>
<sequence length="322" mass="37221">MRIENLVRLINAKLVAKPQISSVDNFAINLKDVSLGSAFLSNDEKEINEAIENGAYAVIFDKKCEVKNSEIAYIKVDNLNKAKLRIAQFFAVSNSIKNLFLKPVEKEILKNSTLSRNAKFLSKNLDEVFIDFINSKKGDVFLCDDLEFLKEISPVYETLNLKNDAKILIDGSLFFLNFEYKDRIFNLNLPQIFLPEVYSILDFADKNNIFIKFKDLRNIGHFESIFIDKFYNIKAFGESYRAFIIESDAKLFLREVEFLKDKFGKEIISMSSKKLNLKSDIEYDSLEEIKTSYDFKYAVVLANKQDVIDVLNSKKKELSLFD</sequence>
<dbReference type="EMBL" id="PKHU01000005">
    <property type="protein sequence ID" value="PKZ28998.1"/>
    <property type="molecule type" value="Genomic_DNA"/>
</dbReference>
<name>A0A2I1N9F1_9BACT</name>
<comment type="caution">
    <text evidence="1">The sequence shown here is derived from an EMBL/GenBank/DDBJ whole genome shotgun (WGS) entry which is preliminary data.</text>
</comment>
<evidence type="ECO:0000313" key="2">
    <source>
        <dbReference type="Proteomes" id="UP000234639"/>
    </source>
</evidence>
<proteinExistence type="predicted"/>
<evidence type="ECO:0008006" key="3">
    <source>
        <dbReference type="Google" id="ProtNLM"/>
    </source>
</evidence>
<protein>
    <recommendedName>
        <fullName evidence="3">Ferrochelatase</fullName>
    </recommendedName>
</protein>